<dbReference type="Pfam" id="PF19050">
    <property type="entry name" value="PhoD_2"/>
    <property type="match status" value="2"/>
</dbReference>
<accession>A0A9P8LA80</accession>
<gene>
    <name evidence="3" type="ORF">GP486_004900</name>
</gene>
<feature type="compositionally biased region" description="Basic and acidic residues" evidence="1">
    <location>
        <begin position="466"/>
        <end position="498"/>
    </location>
</feature>
<dbReference type="PANTHER" id="PTHR46689">
    <property type="entry name" value="MEMBRANE PROTEIN, PUTATIVE-RELATED"/>
    <property type="match status" value="1"/>
</dbReference>
<keyword evidence="4" id="KW-1185">Reference proteome</keyword>
<feature type="compositionally biased region" description="Basic residues" evidence="1">
    <location>
        <begin position="554"/>
        <end position="572"/>
    </location>
</feature>
<dbReference type="InterPro" id="IPR029052">
    <property type="entry name" value="Metallo-depent_PP-like"/>
</dbReference>
<evidence type="ECO:0000259" key="2">
    <source>
        <dbReference type="Pfam" id="PF19050"/>
    </source>
</evidence>
<sequence>MERRTSASRRAAPSPLDPPADHTQELLQPSLLEGPDPSISTVSPFESPDTPSFPVQGGLAPRPSSFPYDGGDPVSATTSQRRPVTRGKDTAAAPNSQRRPVNRREDQVLANTSRERPVTRGKDQTASSDPHDHPTNRGNDQTALLGPQGRSANREKDPQRRSSTKGRGPIASSDSQRRTSTKGNYPIGSSDPQRRPSTKERDPVASSDPQRRSSPRRRDSSDRQRRPSTDKGDRSLYDKPLPPDPPPAVPDAPRAPPPVSYRSPRVNGGPPATNQRNPRSYAERVQGTAARSGRPAQSGPYESAQPLDRQGSTRRHRSDSISTAAAPPTSYTGVEGRRSSSSADPSSSRRRSGSKTTSSQDPSATTSPPTHSGTRKASVASNSAVQQPIDWAPDNSPLQKLESALMDISREEERANQEEHQMLEREARSGRGGRRVSKSGNSTVPAAGAGPSNLAEAGLVRSLSSKQRERLQRSATVDSRKDRSDSRSPGPDTRRGFEYQEQQYVQDPAAVSPESSVPARSTSFRDRSAARRTDNIASSTDGVARSGSLTAQGGRHHSRHHSLGVSHTRHHPTKEAEQKQRIEHHSSLTRGPLVYDATSPHDDGVPNHFQSSDSAKPPMVDTGTGTKGIHSAQKFGSQKTQKPLGLHGERRKHHFLPLHHGHRDGSDSDSAELTHAEPSGLTEWKQAGVASLSAAELSLEHESAVGDKAWWEVGSTERRRASKGTGRNAPSTAGWADGQHESEDGMSSPIRLSEDYGVAFDLPEIKRRIDPVVPPARHIIGFEGTSKNDARVQRRNKLRLRYQNLLFTRSARSSLYSLDVPSSQSHSFFSHSLLTEHRLAQALHLHKRLTRSMRPIRVREAPAPTTFRPPIFLKCGPLLRYRGLRFEPDPQNAQRSGTKAAEREIWTGSVMIVTADDNSLYDIVPTLRLFYQPMELAPPPPSQLDGESGELAPEYVDPIAGLPKVSRTGKTLYVKPIDQLPEEKDLSTVEDDSGLYAGKKSTAGFDGPEDLKTPLARKRKPLDGEKMGRYKEVKGIRLLAEQGVTFWRFNIEVELGERQSRIAYRINRGPAVGFWVPARGQMMNIMFHSCNGFSVGVGNRDQFNGPDPLWRDVLNTHQTKPFHVMIGGGDQIYNDSVMRQTTVFQEWLEKNPLHKHSAPFTTDLKEELEIFYLERYAMWFSQGLFGLANSQIPMINIWDDHDIIDGYGSYPHHFMSSPVFKGLGAVAFKYYMLFQHQSVVDETEEHEPSWMLGAAPGPYITELSRSVFMNLGRKVAFVGLDCRTERTRDQIISEGTYDRILGRCYSEIVEGETKHLIVLLGVPIAYPRLVWLETILTSRVMDPVKALGRAGLFGGFINKFDGGVEILDDLDDHWTAKNHKGERNWFVQELQQLAADKSVRVTILGGDVHLAAIGRFCSNPKLGIPKDCDHRYMPNIISSAIVNTPPTEMMSDILNKRNKVHHLDADTDEDMIPIFTQDVDNKPRNNKRLLPRRNWCSISPYEPGTTPPLTPQPDAQQRQQPGIKLTRTLSLSKQNPLPNVFRRISRRGQQNGGEGANTHRSTRSADVIPHRPPAEADGRFASQTLTSSDVTTPAFIHPRTIDRPNGGLKRTLTKSRGAAEGAAINLDDGLDVVLNCEVSQKDPAGITSPYRFLVPALHYQGEGDLNDASYGGRRWSVWGKRKT</sequence>
<dbReference type="InterPro" id="IPR038607">
    <property type="entry name" value="PhoD-like_sf"/>
</dbReference>
<dbReference type="InterPro" id="IPR018946">
    <property type="entry name" value="PhoD-like_MPP"/>
</dbReference>
<feature type="compositionally biased region" description="Basic and acidic residues" evidence="1">
    <location>
        <begin position="216"/>
        <end position="237"/>
    </location>
</feature>
<dbReference type="GO" id="GO:0016020">
    <property type="term" value="C:membrane"/>
    <property type="evidence" value="ECO:0007669"/>
    <property type="project" value="TreeGrafter"/>
</dbReference>
<protein>
    <recommendedName>
        <fullName evidence="2">PhoD-like phosphatase domain-containing protein</fullName>
    </recommendedName>
</protein>
<feature type="region of interest" description="Disordered" evidence="1">
    <location>
        <begin position="716"/>
        <end position="749"/>
    </location>
</feature>
<feature type="compositionally biased region" description="Basic and acidic residues" evidence="1">
    <location>
        <begin position="408"/>
        <end position="429"/>
    </location>
</feature>
<feature type="region of interest" description="Disordered" evidence="1">
    <location>
        <begin position="597"/>
        <end position="645"/>
    </location>
</feature>
<evidence type="ECO:0000313" key="3">
    <source>
        <dbReference type="EMBL" id="KAH0558443.1"/>
    </source>
</evidence>
<feature type="region of interest" description="Disordered" evidence="1">
    <location>
        <begin position="1546"/>
        <end position="1577"/>
    </location>
</feature>
<feature type="compositionally biased region" description="Polar residues" evidence="1">
    <location>
        <begin position="513"/>
        <end position="522"/>
    </location>
</feature>
<feature type="compositionally biased region" description="Polar residues" evidence="1">
    <location>
        <begin position="535"/>
        <end position="551"/>
    </location>
</feature>
<feature type="compositionally biased region" description="Basic and acidic residues" evidence="1">
    <location>
        <begin position="573"/>
        <end position="584"/>
    </location>
</feature>
<feature type="compositionally biased region" description="Basic and acidic residues" evidence="1">
    <location>
        <begin position="1568"/>
        <end position="1577"/>
    </location>
</feature>
<comment type="caution">
    <text evidence="3">The sequence shown here is derived from an EMBL/GenBank/DDBJ whole genome shotgun (WGS) entry which is preliminary data.</text>
</comment>
<dbReference type="Proteomes" id="UP000750711">
    <property type="component" value="Unassembled WGS sequence"/>
</dbReference>
<feature type="domain" description="PhoD-like phosphatase" evidence="2">
    <location>
        <begin position="1083"/>
        <end position="1336"/>
    </location>
</feature>
<evidence type="ECO:0000313" key="4">
    <source>
        <dbReference type="Proteomes" id="UP000750711"/>
    </source>
</evidence>
<dbReference type="Gene3D" id="3.60.21.70">
    <property type="entry name" value="PhoD-like phosphatase"/>
    <property type="match status" value="1"/>
</dbReference>
<feature type="compositionally biased region" description="Polar residues" evidence="1">
    <location>
        <begin position="360"/>
        <end position="372"/>
    </location>
</feature>
<dbReference type="InterPro" id="IPR043904">
    <property type="entry name" value="PhoD_2-like"/>
</dbReference>
<dbReference type="PANTHER" id="PTHR46689:SF1">
    <property type="entry name" value="PHOD-LIKE PHOSPHATASE DOMAIN-CONTAINING PROTEIN"/>
    <property type="match status" value="1"/>
</dbReference>
<feature type="compositionally biased region" description="Basic and acidic residues" evidence="1">
    <location>
        <begin position="192"/>
        <end position="203"/>
    </location>
</feature>
<proteinExistence type="predicted"/>
<name>A0A9P8LA80_9PEZI</name>
<organism evidence="3 4">
    <name type="scientific">Trichoglossum hirsutum</name>
    <dbReference type="NCBI Taxonomy" id="265104"/>
    <lineage>
        <taxon>Eukaryota</taxon>
        <taxon>Fungi</taxon>
        <taxon>Dikarya</taxon>
        <taxon>Ascomycota</taxon>
        <taxon>Pezizomycotina</taxon>
        <taxon>Geoglossomycetes</taxon>
        <taxon>Geoglossales</taxon>
        <taxon>Geoglossaceae</taxon>
        <taxon>Trichoglossum</taxon>
    </lineage>
</organism>
<dbReference type="EMBL" id="JAGHQM010000844">
    <property type="protein sequence ID" value="KAH0558443.1"/>
    <property type="molecule type" value="Genomic_DNA"/>
</dbReference>
<feature type="compositionally biased region" description="Basic and acidic residues" evidence="1">
    <location>
        <begin position="523"/>
        <end position="534"/>
    </location>
</feature>
<feature type="region of interest" description="Disordered" evidence="1">
    <location>
        <begin position="1"/>
        <end position="584"/>
    </location>
</feature>
<evidence type="ECO:0000256" key="1">
    <source>
        <dbReference type="SAM" id="MobiDB-lite"/>
    </source>
</evidence>
<feature type="compositionally biased region" description="Pro residues" evidence="1">
    <location>
        <begin position="240"/>
        <end position="259"/>
    </location>
</feature>
<feature type="compositionally biased region" description="Basic and acidic residues" evidence="1">
    <location>
        <begin position="102"/>
        <end position="135"/>
    </location>
</feature>
<feature type="region of interest" description="Disordered" evidence="1">
    <location>
        <begin position="1497"/>
        <end position="1521"/>
    </location>
</feature>
<feature type="domain" description="PhoD-like phosphatase" evidence="2">
    <location>
        <begin position="1345"/>
        <end position="1507"/>
    </location>
</feature>
<reference evidence="3" key="1">
    <citation type="submission" date="2021-03" db="EMBL/GenBank/DDBJ databases">
        <title>Comparative genomics and phylogenomic investigation of the class Geoglossomycetes provide insights into ecological specialization and systematics.</title>
        <authorList>
            <person name="Melie T."/>
            <person name="Pirro S."/>
            <person name="Miller A.N."/>
            <person name="Quandt A."/>
        </authorList>
    </citation>
    <scope>NUCLEOTIDE SEQUENCE</scope>
    <source>
        <strain evidence="3">CAQ_001_2017</strain>
    </source>
</reference>
<dbReference type="SUPFAM" id="SSF56300">
    <property type="entry name" value="Metallo-dependent phosphatases"/>
    <property type="match status" value="1"/>
</dbReference>
<dbReference type="CDD" id="cd07389">
    <property type="entry name" value="MPP_PhoD"/>
    <property type="match status" value="1"/>
</dbReference>